<dbReference type="AlphaFoldDB" id="A0A2K5ARK3"/>
<dbReference type="Proteomes" id="UP000236248">
    <property type="component" value="Chromosome NCAV"/>
</dbReference>
<organism evidence="7 8">
    <name type="scientific">Candidatus Nitrosocaldus cavascurensis</name>
    <dbReference type="NCBI Taxonomy" id="2058097"/>
    <lineage>
        <taxon>Archaea</taxon>
        <taxon>Nitrososphaerota</taxon>
        <taxon>Nitrososphaeria</taxon>
        <taxon>Candidatus Nitrosocaldales</taxon>
        <taxon>Candidatus Nitrosocaldaceae</taxon>
        <taxon>Candidatus Nitrosocaldus</taxon>
    </lineage>
</organism>
<dbReference type="PANTHER" id="PTHR42957">
    <property type="entry name" value="HELICASE MJ1565-RELATED"/>
    <property type="match status" value="1"/>
</dbReference>
<accession>A0A2K5ARK3</accession>
<dbReference type="GO" id="GO:0043138">
    <property type="term" value="F:3'-5' DNA helicase activity"/>
    <property type="evidence" value="ECO:0007669"/>
    <property type="project" value="UniProtKB-EC"/>
</dbReference>
<keyword evidence="8" id="KW-1185">Reference proteome</keyword>
<dbReference type="GO" id="GO:0043139">
    <property type="term" value="F:5'-3' DNA helicase activity"/>
    <property type="evidence" value="ECO:0007669"/>
    <property type="project" value="UniProtKB-EC"/>
</dbReference>
<keyword evidence="7" id="KW-0347">Helicase</keyword>
<dbReference type="EMBL" id="LT981265">
    <property type="protein sequence ID" value="SPC34281.1"/>
    <property type="molecule type" value="Genomic_DNA"/>
</dbReference>
<dbReference type="Pfam" id="PF01935">
    <property type="entry name" value="DUF87"/>
    <property type="match status" value="1"/>
</dbReference>
<feature type="domain" description="Helicase HerA barrel" evidence="6">
    <location>
        <begin position="14"/>
        <end position="98"/>
    </location>
</feature>
<dbReference type="GeneID" id="41595125"/>
<evidence type="ECO:0000259" key="5">
    <source>
        <dbReference type="Pfam" id="PF01935"/>
    </source>
</evidence>
<proteinExistence type="inferred from homology"/>
<evidence type="ECO:0000313" key="8">
    <source>
        <dbReference type="Proteomes" id="UP000236248"/>
    </source>
</evidence>
<evidence type="ECO:0000256" key="2">
    <source>
        <dbReference type="ARBA" id="ARBA00034617"/>
    </source>
</evidence>
<comment type="catalytic activity">
    <reaction evidence="2">
        <text>Couples ATP hydrolysis with the unwinding of duplex DNA by translocating in the 3'-5' direction.</text>
        <dbReference type="EC" id="5.6.2.4"/>
    </reaction>
</comment>
<comment type="catalytic activity">
    <reaction evidence="3">
        <text>ATP + H2O = ADP + phosphate + H(+)</text>
        <dbReference type="Rhea" id="RHEA:13065"/>
        <dbReference type="ChEBI" id="CHEBI:15377"/>
        <dbReference type="ChEBI" id="CHEBI:15378"/>
        <dbReference type="ChEBI" id="CHEBI:30616"/>
        <dbReference type="ChEBI" id="CHEBI:43474"/>
        <dbReference type="ChEBI" id="CHEBI:456216"/>
        <dbReference type="EC" id="5.6.2.3"/>
    </reaction>
</comment>
<evidence type="ECO:0000259" key="6">
    <source>
        <dbReference type="Pfam" id="PF09378"/>
    </source>
</evidence>
<protein>
    <submittedName>
        <fullName evidence="7">Putative HerA helicase</fullName>
    </submittedName>
</protein>
<evidence type="ECO:0000256" key="1">
    <source>
        <dbReference type="ARBA" id="ARBA00007816"/>
    </source>
</evidence>
<dbReference type="InterPro" id="IPR008571">
    <property type="entry name" value="HerA-like"/>
</dbReference>
<evidence type="ECO:0000256" key="3">
    <source>
        <dbReference type="ARBA" id="ARBA00048954"/>
    </source>
</evidence>
<gene>
    <name evidence="7" type="ORF">NCAV_1104</name>
</gene>
<name>A0A2K5ARK3_9ARCH</name>
<comment type="catalytic activity">
    <reaction evidence="4">
        <text>ATP + H2O = ADP + phosphate + H(+)</text>
        <dbReference type="Rhea" id="RHEA:13065"/>
        <dbReference type="ChEBI" id="CHEBI:15377"/>
        <dbReference type="ChEBI" id="CHEBI:15378"/>
        <dbReference type="ChEBI" id="CHEBI:30616"/>
        <dbReference type="ChEBI" id="CHEBI:43474"/>
        <dbReference type="ChEBI" id="CHEBI:456216"/>
        <dbReference type="EC" id="5.6.2.4"/>
    </reaction>
</comment>
<evidence type="ECO:0000313" key="7">
    <source>
        <dbReference type="EMBL" id="SPC34281.1"/>
    </source>
</evidence>
<dbReference type="KEGG" id="ncv:NCAV_1104"/>
<dbReference type="InterPro" id="IPR018538">
    <property type="entry name" value="HerA_barrel_dom"/>
</dbReference>
<feature type="domain" description="Helicase HerA central" evidence="5">
    <location>
        <begin position="137"/>
        <end position="344"/>
    </location>
</feature>
<keyword evidence="7" id="KW-0547">Nucleotide-binding</keyword>
<dbReference type="SUPFAM" id="SSF52540">
    <property type="entry name" value="P-loop containing nucleoside triphosphate hydrolases"/>
    <property type="match status" value="1"/>
</dbReference>
<dbReference type="PANTHER" id="PTHR42957:SF1">
    <property type="entry name" value="HELICASE MJ1565-RELATED"/>
    <property type="match status" value="1"/>
</dbReference>
<dbReference type="InterPro" id="IPR027417">
    <property type="entry name" value="P-loop_NTPase"/>
</dbReference>
<comment type="similarity">
    <text evidence="1">Belongs to the HerA family.</text>
</comment>
<dbReference type="Pfam" id="PF09378">
    <property type="entry name" value="HAS-barrel"/>
    <property type="match status" value="1"/>
</dbReference>
<sequence>MSNAGNASVDGPLGFVVGEAYPYKFTFIAKRAISVGEYVVVDANSRRILGMVEHSSIRSSIMDGVTNYHAAYEGKAIAERNVRDKSYLALVRVLGYTDELINGKVTLPSLPPEPGSMVFEASRDELKVFSLYGLPWIRIGSLLRNASVDVSVNLDRLASRHLAILSVTGGGKSNLLALIAKRIAELNGTMIIFDYHGEYTDIEMSNVEVMDAKINPRYIDEAERLADLLEVREYATVQREVLGKALTDDVKSSTDFWAALKANIDALKDMEEQKGSKKNVQIIKACDRLQGIIDSAVRRLGSLLDTSQRRPLDMLRPNKVNILNMIEFTEKQANIAIAYYLEEILEDRKRAERLRSGRGVEVRSSISSNSGSGSMDSTNVKFDTPVICAIEEAHVFLPNNKDTDAKYIASKIAREGRKFGVSLIIVSQRPRRLDQDVLSQMGSLAILRLTNPDDQRYINEASEVLSKELLEYLPSLNVGEAILVGQWVNVPSIVKIEEVREKRVGGDISAVEQWRSSKRHSKIAKERTEDLIAID</sequence>
<reference evidence="8" key="1">
    <citation type="submission" date="2018-01" db="EMBL/GenBank/DDBJ databases">
        <authorList>
            <person name="Kerou L M."/>
        </authorList>
    </citation>
    <scope>NUCLEOTIDE SEQUENCE [LARGE SCALE GENOMIC DNA]</scope>
    <source>
        <strain evidence="8">SCU2</strain>
    </source>
</reference>
<dbReference type="InterPro" id="IPR002789">
    <property type="entry name" value="HerA_central"/>
</dbReference>
<dbReference type="Gene3D" id="3.40.50.300">
    <property type="entry name" value="P-loop containing nucleotide triphosphate hydrolases"/>
    <property type="match status" value="1"/>
</dbReference>
<keyword evidence="7" id="KW-0067">ATP-binding</keyword>
<keyword evidence="7" id="KW-0378">Hydrolase</keyword>
<dbReference type="RefSeq" id="WP_103287031.1">
    <property type="nucleotide sequence ID" value="NZ_LT981265.1"/>
</dbReference>
<evidence type="ECO:0000256" key="4">
    <source>
        <dbReference type="ARBA" id="ARBA00048988"/>
    </source>
</evidence>